<evidence type="ECO:0000256" key="1">
    <source>
        <dbReference type="ARBA" id="ARBA00004225"/>
    </source>
</evidence>
<gene>
    <name evidence="17" type="primary">ND6</name>
</gene>
<dbReference type="PANTHER" id="PTHR11435:SF1">
    <property type="entry name" value="NADH-UBIQUINONE OXIDOREDUCTASE CHAIN 6"/>
    <property type="match status" value="1"/>
</dbReference>
<dbReference type="AlphaFoldDB" id="A0A7L7S5F9"/>
<keyword evidence="9" id="KW-0249">Electron transport</keyword>
<evidence type="ECO:0000256" key="12">
    <source>
        <dbReference type="ARBA" id="ARBA00023128"/>
    </source>
</evidence>
<sequence>MTLFTMLMCFLSLSFLLMSHPLSLGMILLLQTIMVALITGNMYLNFWFSYLLFLIMVGGMLVMFIYMTSIAANEKFETPKKFYSTMLLMLMVCSIIMSKESLLMMLNSNMELIESTPHLTMNKFFSSKKNTLMVALMSYMFLSLMVVVNISEKHKGPLRQI</sequence>
<evidence type="ECO:0000256" key="5">
    <source>
        <dbReference type="ARBA" id="ARBA00022448"/>
    </source>
</evidence>
<protein>
    <recommendedName>
        <fullName evidence="4">NADH-ubiquinone oxidoreductase chain 6</fullName>
        <ecNumber evidence="3">7.1.1.2</ecNumber>
    </recommendedName>
    <alternativeName>
        <fullName evidence="14">NADH dehydrogenase subunit 6</fullName>
    </alternativeName>
</protein>
<dbReference type="GO" id="GO:0031966">
    <property type="term" value="C:mitochondrial membrane"/>
    <property type="evidence" value="ECO:0007669"/>
    <property type="project" value="UniProtKB-SubCell"/>
</dbReference>
<evidence type="ECO:0000256" key="3">
    <source>
        <dbReference type="ARBA" id="ARBA00012944"/>
    </source>
</evidence>
<evidence type="ECO:0000256" key="10">
    <source>
        <dbReference type="ARBA" id="ARBA00022989"/>
    </source>
</evidence>
<keyword evidence="6" id="KW-0679">Respiratory chain</keyword>
<comment type="catalytic activity">
    <reaction evidence="15">
        <text>a ubiquinone + NADH + 5 H(+)(in) = a ubiquinol + NAD(+) + 4 H(+)(out)</text>
        <dbReference type="Rhea" id="RHEA:29091"/>
        <dbReference type="Rhea" id="RHEA-COMP:9565"/>
        <dbReference type="Rhea" id="RHEA-COMP:9566"/>
        <dbReference type="ChEBI" id="CHEBI:15378"/>
        <dbReference type="ChEBI" id="CHEBI:16389"/>
        <dbReference type="ChEBI" id="CHEBI:17976"/>
        <dbReference type="ChEBI" id="CHEBI:57540"/>
        <dbReference type="ChEBI" id="CHEBI:57945"/>
        <dbReference type="EC" id="7.1.1.2"/>
    </reaction>
</comment>
<feature type="transmembrane region" description="Helical" evidence="16">
    <location>
        <begin position="87"/>
        <end position="106"/>
    </location>
</feature>
<name>A0A7L7S5F9_9CUCU</name>
<evidence type="ECO:0000256" key="7">
    <source>
        <dbReference type="ARBA" id="ARBA00022692"/>
    </source>
</evidence>
<evidence type="ECO:0000313" key="17">
    <source>
        <dbReference type="EMBL" id="QNV11529.1"/>
    </source>
</evidence>
<keyword evidence="11" id="KW-0520">NAD</keyword>
<comment type="similarity">
    <text evidence="2">Belongs to the complex I subunit 6 family.</text>
</comment>
<evidence type="ECO:0000256" key="4">
    <source>
        <dbReference type="ARBA" id="ARBA00021095"/>
    </source>
</evidence>
<evidence type="ECO:0000256" key="6">
    <source>
        <dbReference type="ARBA" id="ARBA00022660"/>
    </source>
</evidence>
<proteinExistence type="inferred from homology"/>
<keyword evidence="5" id="KW-0813">Transport</keyword>
<keyword evidence="13 16" id="KW-0472">Membrane</keyword>
<evidence type="ECO:0000256" key="8">
    <source>
        <dbReference type="ARBA" id="ARBA00022967"/>
    </source>
</evidence>
<reference evidence="17" key="1">
    <citation type="submission" date="2020-08" db="EMBL/GenBank/DDBJ databases">
        <title>DNAmark Project.</title>
        <authorList>
            <person name="Leerhoei F."/>
        </authorList>
    </citation>
    <scope>NUCLEOTIDE SEQUENCE</scope>
    <source>
        <strain evidence="17">DM98</strain>
    </source>
</reference>
<evidence type="ECO:0000256" key="11">
    <source>
        <dbReference type="ARBA" id="ARBA00023027"/>
    </source>
</evidence>
<feature type="transmembrane region" description="Helical" evidence="16">
    <location>
        <begin position="46"/>
        <end position="66"/>
    </location>
</feature>
<evidence type="ECO:0000256" key="13">
    <source>
        <dbReference type="ARBA" id="ARBA00023136"/>
    </source>
</evidence>
<organism evidence="17">
    <name type="scientific">Cryphalus piceae</name>
    <dbReference type="NCBI Taxonomy" id="1586473"/>
    <lineage>
        <taxon>Eukaryota</taxon>
        <taxon>Metazoa</taxon>
        <taxon>Ecdysozoa</taxon>
        <taxon>Arthropoda</taxon>
        <taxon>Hexapoda</taxon>
        <taxon>Insecta</taxon>
        <taxon>Pterygota</taxon>
        <taxon>Neoptera</taxon>
        <taxon>Endopterygota</taxon>
        <taxon>Coleoptera</taxon>
        <taxon>Polyphaga</taxon>
        <taxon>Cucujiformia</taxon>
        <taxon>Curculionidae</taxon>
        <taxon>Scolytinae</taxon>
        <taxon>Cryphalus</taxon>
    </lineage>
</organism>
<dbReference type="GO" id="GO:0008137">
    <property type="term" value="F:NADH dehydrogenase (ubiquinone) activity"/>
    <property type="evidence" value="ECO:0007669"/>
    <property type="project" value="UniProtKB-EC"/>
</dbReference>
<dbReference type="EC" id="7.1.1.2" evidence="3"/>
<evidence type="ECO:0000256" key="9">
    <source>
        <dbReference type="ARBA" id="ARBA00022982"/>
    </source>
</evidence>
<evidence type="ECO:0000256" key="14">
    <source>
        <dbReference type="ARBA" id="ARBA00031019"/>
    </source>
</evidence>
<dbReference type="InterPro" id="IPR050269">
    <property type="entry name" value="ComplexI_Subunit6"/>
</dbReference>
<keyword evidence="10 16" id="KW-1133">Transmembrane helix</keyword>
<keyword evidence="8" id="KW-1278">Translocase</keyword>
<dbReference type="EMBL" id="MT862373">
    <property type="protein sequence ID" value="QNV11529.1"/>
    <property type="molecule type" value="Genomic_DNA"/>
</dbReference>
<evidence type="ECO:0000256" key="15">
    <source>
        <dbReference type="ARBA" id="ARBA00049551"/>
    </source>
</evidence>
<dbReference type="PANTHER" id="PTHR11435">
    <property type="entry name" value="NADH UBIQUINONE OXIDOREDUCTASE SUBUNIT ND6"/>
    <property type="match status" value="1"/>
</dbReference>
<geneLocation type="mitochondrion" evidence="17"/>
<evidence type="ECO:0000256" key="16">
    <source>
        <dbReference type="SAM" id="Phobius"/>
    </source>
</evidence>
<feature type="transmembrane region" description="Helical" evidence="16">
    <location>
        <begin position="131"/>
        <end position="150"/>
    </location>
</feature>
<keyword evidence="7 16" id="KW-0812">Transmembrane</keyword>
<evidence type="ECO:0000256" key="2">
    <source>
        <dbReference type="ARBA" id="ARBA00005698"/>
    </source>
</evidence>
<keyword evidence="12 17" id="KW-0496">Mitochondrion</keyword>
<accession>A0A7L7S5F9</accession>
<comment type="subcellular location">
    <subcellularLocation>
        <location evidence="1">Mitochondrion membrane</location>
        <topology evidence="1">Multi-pass membrane protein</topology>
    </subcellularLocation>
</comment>